<name>A0A9W4T0M2_9GLOM</name>
<keyword evidence="2" id="KW-1185">Reference proteome</keyword>
<sequence>MIGNLKNNPIWYKFENRAANMVRKLSGNELIHFCEEIKSKECLEIAASTFILKLKRPIEAENSITLDENYFEDHCNNDFKKLVGMFNISRTNPVKVTRPENQEIQRLRDEIAALKSTQETIQLIVKAPGNREFYFDHPRIGSLDEVIEFIKSKESLTQFITNNTIFRGKDKQALSSQHLTTAQQSGIIEIFLSGPDVDTGSEIHKENFRNAFDVEYVDNNNIIKNFLVYLNRKHKTWKSNTHDYVPYSTIFQSSGYGKSRLVKEVAKRTPTIYLCLRDANSTGYPPRTSIGADLFERVLKGLNEGEEWRLLYILQIIIQCFKEELTVCNNNNEKFWNNQMDTEFCERIWTKVQNGSSNWKTISHNNLISSANFLTANNDIENNNVCLLFCIDEARVLILPTVKHGISPFRFLRRALRGIKWSGFFVLLLDTLSMISNFAPPKSADSSSHDTSDLPFKLFYPYFRITTMDVFESNTYENVSWDLAKFGQPLYISYLKSCNDDPQAMDKLKNLLLRKLLGGANSFESSKQEISSLAILSSVIGFEMSPQSQLASELVASHMATCLSISEDRERLIVAYPSEPLLSEVALEFMSDLMLSKILWLFSISLKKGLVDPGPRGELVGRIILAVVAHKLSRNGLVNKVQTFLTELYHHNSLPKDLDNFSREFIEGSVAFTHFNAVHYVPEKEDLEVFYKRRCAFIMKRNHPGADICIPVKLATDTDKYSLIIIQIKNINTTSTRADENYPASAKSMLHCNYVFEDSNLKDHQEPCLCLYWQFGYNYHFKEMPFGPTTRSNSQFESNNYLHLATFGLTHYKFNSIKEILSDILTSYISPFDSEWKVNNIKEGDNWKEDEIRIIHPLSYGKFEEKK</sequence>
<protein>
    <submittedName>
        <fullName evidence="1">4546_t:CDS:1</fullName>
    </submittedName>
</protein>
<dbReference type="EMBL" id="CAMKVN010003991">
    <property type="protein sequence ID" value="CAI2186064.1"/>
    <property type="molecule type" value="Genomic_DNA"/>
</dbReference>
<dbReference type="Proteomes" id="UP001153678">
    <property type="component" value="Unassembled WGS sequence"/>
</dbReference>
<gene>
    <name evidence="1" type="ORF">FWILDA_LOCUS12388</name>
</gene>
<dbReference type="PANTHER" id="PTHR33266">
    <property type="entry name" value="CHROMOSOME 15, WHOLE GENOME SHOTGUN SEQUENCE"/>
    <property type="match status" value="1"/>
</dbReference>
<dbReference type="AlphaFoldDB" id="A0A9W4T0M2"/>
<organism evidence="1 2">
    <name type="scientific">Funneliformis geosporum</name>
    <dbReference type="NCBI Taxonomy" id="1117311"/>
    <lineage>
        <taxon>Eukaryota</taxon>
        <taxon>Fungi</taxon>
        <taxon>Fungi incertae sedis</taxon>
        <taxon>Mucoromycota</taxon>
        <taxon>Glomeromycotina</taxon>
        <taxon>Glomeromycetes</taxon>
        <taxon>Glomerales</taxon>
        <taxon>Glomeraceae</taxon>
        <taxon>Funneliformis</taxon>
    </lineage>
</organism>
<dbReference type="PANTHER" id="PTHR33266:SF1">
    <property type="entry name" value="F-BOX DOMAIN-CONTAINING PROTEIN"/>
    <property type="match status" value="1"/>
</dbReference>
<accession>A0A9W4T0M2</accession>
<reference evidence="1" key="1">
    <citation type="submission" date="2022-08" db="EMBL/GenBank/DDBJ databases">
        <authorList>
            <person name="Kallberg Y."/>
            <person name="Tangrot J."/>
            <person name="Rosling A."/>
        </authorList>
    </citation>
    <scope>NUCLEOTIDE SEQUENCE</scope>
    <source>
        <strain evidence="1">Wild A</strain>
    </source>
</reference>
<evidence type="ECO:0000313" key="1">
    <source>
        <dbReference type="EMBL" id="CAI2186064.1"/>
    </source>
</evidence>
<evidence type="ECO:0000313" key="2">
    <source>
        <dbReference type="Proteomes" id="UP001153678"/>
    </source>
</evidence>
<dbReference type="OrthoDB" id="2392599at2759"/>
<proteinExistence type="predicted"/>
<comment type="caution">
    <text evidence="1">The sequence shown here is derived from an EMBL/GenBank/DDBJ whole genome shotgun (WGS) entry which is preliminary data.</text>
</comment>